<evidence type="ECO:0000313" key="1">
    <source>
        <dbReference type="EMBL" id="RYO81925.1"/>
    </source>
</evidence>
<name>A0ABY0H5E8_9PEZI</name>
<accession>A0ABY0H5E8</accession>
<dbReference type="PANTHER" id="PTHR37574">
    <property type="entry name" value="LIPASE B"/>
    <property type="match status" value="1"/>
</dbReference>
<keyword evidence="2" id="KW-1185">Reference proteome</keyword>
<evidence type="ECO:0000313" key="2">
    <source>
        <dbReference type="Proteomes" id="UP000294003"/>
    </source>
</evidence>
<gene>
    <name evidence="1" type="ORF">DL762_006857</name>
</gene>
<protein>
    <recommendedName>
        <fullName evidence="3">AB hydrolase-1 domain-containing protein</fullName>
    </recommendedName>
</protein>
<dbReference type="Proteomes" id="UP000294003">
    <property type="component" value="Unassembled WGS sequence"/>
</dbReference>
<proteinExistence type="predicted"/>
<dbReference type="InterPro" id="IPR053228">
    <property type="entry name" value="Stereospecific_Lipase"/>
</dbReference>
<sequence length="291" mass="32776">MPISQTHYVTALSPEINWAYTLVPPLIELGFQPCYVAVPERLFLNGQRSAEFVSHAVNKLADEYPSSDGISIVSWSAGALVTQWTLTFYPETRSRVRRHIGLGPSYRGSWTMVPLFYLNQYSESVVQQLPWSNYLTALRRFGGTEALVPTTNIGSSTDLVVQPSFFGEWFEGRHDSWRLSGPLASNVDIFKVCFLKALNKGRLPPVFTHDSLLWEAASHEVIFDALENKETYVGTAGAIGPDDCESRLAPGLKPEWREQHKTILPELFIYARTLSLRGWPEVPLYDYASSK</sequence>
<organism evidence="1 2">
    <name type="scientific">Monosporascus cannonballus</name>
    <dbReference type="NCBI Taxonomy" id="155416"/>
    <lineage>
        <taxon>Eukaryota</taxon>
        <taxon>Fungi</taxon>
        <taxon>Dikarya</taxon>
        <taxon>Ascomycota</taxon>
        <taxon>Pezizomycotina</taxon>
        <taxon>Sordariomycetes</taxon>
        <taxon>Xylariomycetidae</taxon>
        <taxon>Xylariales</taxon>
        <taxon>Xylariales incertae sedis</taxon>
        <taxon>Monosporascus</taxon>
    </lineage>
</organism>
<evidence type="ECO:0008006" key="3">
    <source>
        <dbReference type="Google" id="ProtNLM"/>
    </source>
</evidence>
<dbReference type="Gene3D" id="3.40.50.1820">
    <property type="entry name" value="alpha/beta hydrolase"/>
    <property type="match status" value="1"/>
</dbReference>
<dbReference type="EMBL" id="QJNS01000235">
    <property type="protein sequence ID" value="RYO81925.1"/>
    <property type="molecule type" value="Genomic_DNA"/>
</dbReference>
<comment type="caution">
    <text evidence="1">The sequence shown here is derived from an EMBL/GenBank/DDBJ whole genome shotgun (WGS) entry which is preliminary data.</text>
</comment>
<dbReference type="InterPro" id="IPR029058">
    <property type="entry name" value="AB_hydrolase_fold"/>
</dbReference>
<dbReference type="PANTHER" id="PTHR37574:SF1">
    <property type="entry name" value="LIPASE B"/>
    <property type="match status" value="1"/>
</dbReference>
<reference evidence="1 2" key="1">
    <citation type="submission" date="2018-06" db="EMBL/GenBank/DDBJ databases">
        <title>Complete Genomes of Monosporascus.</title>
        <authorList>
            <person name="Robinson A.J."/>
            <person name="Natvig D.O."/>
        </authorList>
    </citation>
    <scope>NUCLEOTIDE SEQUENCE [LARGE SCALE GENOMIC DNA]</scope>
    <source>
        <strain evidence="1 2">CBS 609.92</strain>
    </source>
</reference>
<dbReference type="SUPFAM" id="SSF53474">
    <property type="entry name" value="alpha/beta-Hydrolases"/>
    <property type="match status" value="1"/>
</dbReference>